<name>A0AAD1BHR0_PREIN</name>
<evidence type="ECO:0000313" key="1">
    <source>
        <dbReference type="EMBL" id="BAR96702.1"/>
    </source>
</evidence>
<organism evidence="1 2">
    <name type="scientific">Prevotella intermedia</name>
    <dbReference type="NCBI Taxonomy" id="28131"/>
    <lineage>
        <taxon>Bacteria</taxon>
        <taxon>Pseudomonadati</taxon>
        <taxon>Bacteroidota</taxon>
        <taxon>Bacteroidia</taxon>
        <taxon>Bacteroidales</taxon>
        <taxon>Prevotellaceae</taxon>
        <taxon>Prevotella</taxon>
    </lineage>
</organism>
<gene>
    <name evidence="1" type="ORF">PI172_1974</name>
</gene>
<dbReference type="Proteomes" id="UP000067008">
    <property type="component" value="Chromosome 1"/>
</dbReference>
<reference evidence="1 2" key="1">
    <citation type="submission" date="2015-07" db="EMBL/GenBank/DDBJ databases">
        <title>Complete genome sequence of Prevotella intermedia strain 17-2.</title>
        <authorList>
            <person name="Nambu T."/>
        </authorList>
    </citation>
    <scope>NUCLEOTIDE SEQUENCE [LARGE SCALE GENOMIC DNA]</scope>
    <source>
        <strain evidence="1 2">17-2</strain>
    </source>
</reference>
<accession>A0AAD1BHR0</accession>
<dbReference type="EMBL" id="AP014926">
    <property type="protein sequence ID" value="BAR96702.1"/>
    <property type="molecule type" value="Genomic_DNA"/>
</dbReference>
<proteinExistence type="predicted"/>
<protein>
    <submittedName>
        <fullName evidence="1">Uncharacterized protein</fullName>
    </submittedName>
</protein>
<sequence length="44" mass="5000">MLSASAVNNKKENKLPNRNLLKLKKGYGTKPYPSFFTLIFSLLN</sequence>
<evidence type="ECO:0000313" key="2">
    <source>
        <dbReference type="Proteomes" id="UP000067008"/>
    </source>
</evidence>
<dbReference type="AlphaFoldDB" id="A0AAD1BHR0"/>